<accession>A0A8B6FYJ0</accession>
<protein>
    <submittedName>
        <fullName evidence="1">Uncharacterized protein</fullName>
    </submittedName>
</protein>
<evidence type="ECO:0000313" key="1">
    <source>
        <dbReference type="EMBL" id="VDI55155.1"/>
    </source>
</evidence>
<gene>
    <name evidence="1" type="ORF">MGAL_10B000998</name>
</gene>
<evidence type="ECO:0000313" key="2">
    <source>
        <dbReference type="Proteomes" id="UP000596742"/>
    </source>
</evidence>
<dbReference type="AlphaFoldDB" id="A0A8B6FYJ0"/>
<organism evidence="1 2">
    <name type="scientific">Mytilus galloprovincialis</name>
    <name type="common">Mediterranean mussel</name>
    <dbReference type="NCBI Taxonomy" id="29158"/>
    <lineage>
        <taxon>Eukaryota</taxon>
        <taxon>Metazoa</taxon>
        <taxon>Spiralia</taxon>
        <taxon>Lophotrochozoa</taxon>
        <taxon>Mollusca</taxon>
        <taxon>Bivalvia</taxon>
        <taxon>Autobranchia</taxon>
        <taxon>Pteriomorphia</taxon>
        <taxon>Mytilida</taxon>
        <taxon>Mytiloidea</taxon>
        <taxon>Mytilidae</taxon>
        <taxon>Mytilinae</taxon>
        <taxon>Mytilus</taxon>
    </lineage>
</organism>
<dbReference type="EMBL" id="UYJE01007467">
    <property type="protein sequence ID" value="VDI55155.1"/>
    <property type="molecule type" value="Genomic_DNA"/>
</dbReference>
<name>A0A8B6FYJ0_MYTGA</name>
<reference evidence="1" key="1">
    <citation type="submission" date="2018-11" db="EMBL/GenBank/DDBJ databases">
        <authorList>
            <person name="Alioto T."/>
            <person name="Alioto T."/>
        </authorList>
    </citation>
    <scope>NUCLEOTIDE SEQUENCE</scope>
</reference>
<dbReference type="Proteomes" id="UP000596742">
    <property type="component" value="Unassembled WGS sequence"/>
</dbReference>
<sequence length="116" mass="13300">MKYHHVLLGIGSGVCSRCRKELVQRMADKENRVEPNPSSSMNSNCNVEASESTNAEFIMEETKEEASLLYNCFKNNSIIYTFCSPVIIKPKRLLYVYIPHGTHIMSCKTDDNHIIW</sequence>
<proteinExistence type="predicted"/>
<comment type="caution">
    <text evidence="1">The sequence shown here is derived from an EMBL/GenBank/DDBJ whole genome shotgun (WGS) entry which is preliminary data.</text>
</comment>
<keyword evidence="2" id="KW-1185">Reference proteome</keyword>